<reference evidence="2" key="1">
    <citation type="journal article" date="2019" name="Int. J. Syst. Evol. Microbiol.">
        <title>The Global Catalogue of Microorganisms (GCM) 10K type strain sequencing project: providing services to taxonomists for standard genome sequencing and annotation.</title>
        <authorList>
            <consortium name="The Broad Institute Genomics Platform"/>
            <consortium name="The Broad Institute Genome Sequencing Center for Infectious Disease"/>
            <person name="Wu L."/>
            <person name="Ma J."/>
        </authorList>
    </citation>
    <scope>NUCLEOTIDE SEQUENCE [LARGE SCALE GENOMIC DNA]</scope>
    <source>
        <strain evidence="2">NBRC 105857</strain>
    </source>
</reference>
<dbReference type="Proteomes" id="UP001156664">
    <property type="component" value="Unassembled WGS sequence"/>
</dbReference>
<gene>
    <name evidence="1" type="ORF">GCM10007875_15850</name>
</gene>
<organism evidence="1 2">
    <name type="scientific">Limnobacter litoralis</name>
    <dbReference type="NCBI Taxonomy" id="481366"/>
    <lineage>
        <taxon>Bacteria</taxon>
        <taxon>Pseudomonadati</taxon>
        <taxon>Pseudomonadota</taxon>
        <taxon>Betaproteobacteria</taxon>
        <taxon>Burkholderiales</taxon>
        <taxon>Burkholderiaceae</taxon>
        <taxon>Limnobacter</taxon>
    </lineage>
</organism>
<sequence>MIFLENIMVNIKKLPFRDDPKLIDEDLLDKTAICPVCKTHTKIPWLEKLDYPLKSKLIEGTDTYLVQKDFPIICGNSDCNIKYFVNVPVLPVENIWGLYGDDAGRLINDLPKKYNGRSVSFQCITMVACHIDKQNELKENILNLKKEIRPNVDPNSWNHHFYDIWGSNVKEKKYSFENLQEKINYANKFSKIIRDARPSLVTLNFSNAVYLPKNSIEKKSLIKYQKEILFSESIMGSLSVFRNQNKSVIWTFDNTQDTSNTNKTEGWALERFLGLQYTRLFSWIAAGSPLKEPMFVKPGSHFLLEVADFISFWIAREFFKSIKEEKIEVPSSLFGHAYYQCTLSNGDVESVWSYGLPMEKMYKLKVYS</sequence>
<comment type="caution">
    <text evidence="1">The sequence shown here is derived from an EMBL/GenBank/DDBJ whole genome shotgun (WGS) entry which is preliminary data.</text>
</comment>
<evidence type="ECO:0000313" key="2">
    <source>
        <dbReference type="Proteomes" id="UP001156664"/>
    </source>
</evidence>
<keyword evidence="2" id="KW-1185">Reference proteome</keyword>
<name>A0ABQ5YPG7_9BURK</name>
<accession>A0ABQ5YPG7</accession>
<dbReference type="EMBL" id="BSOJ01000015">
    <property type="protein sequence ID" value="GLR26495.1"/>
    <property type="molecule type" value="Genomic_DNA"/>
</dbReference>
<evidence type="ECO:0000313" key="1">
    <source>
        <dbReference type="EMBL" id="GLR26495.1"/>
    </source>
</evidence>
<proteinExistence type="predicted"/>
<protein>
    <submittedName>
        <fullName evidence="1">Uncharacterized protein</fullName>
    </submittedName>
</protein>